<dbReference type="Proteomes" id="UP000192257">
    <property type="component" value="Unassembled WGS sequence"/>
</dbReference>
<feature type="compositionally biased region" description="Polar residues" evidence="1">
    <location>
        <begin position="103"/>
        <end position="121"/>
    </location>
</feature>
<protein>
    <recommendedName>
        <fullName evidence="5">Mucin TcMUCII</fullName>
    </recommendedName>
</protein>
<organism evidence="3 4">
    <name type="scientific">Trypanosoma theileri</name>
    <dbReference type="NCBI Taxonomy" id="67003"/>
    <lineage>
        <taxon>Eukaryota</taxon>
        <taxon>Discoba</taxon>
        <taxon>Euglenozoa</taxon>
        <taxon>Kinetoplastea</taxon>
        <taxon>Metakinetoplastina</taxon>
        <taxon>Trypanosomatida</taxon>
        <taxon>Trypanosomatidae</taxon>
        <taxon>Trypanosoma</taxon>
    </lineage>
</organism>
<keyword evidence="4" id="KW-1185">Reference proteome</keyword>
<feature type="region of interest" description="Disordered" evidence="1">
    <location>
        <begin position="102"/>
        <end position="269"/>
    </location>
</feature>
<evidence type="ECO:0000313" key="3">
    <source>
        <dbReference type="EMBL" id="ORC80612.1"/>
    </source>
</evidence>
<feature type="compositionally biased region" description="Low complexity" evidence="1">
    <location>
        <begin position="162"/>
        <end position="174"/>
    </location>
</feature>
<dbReference type="AlphaFoldDB" id="A0A1X0NE07"/>
<proteinExistence type="predicted"/>
<feature type="compositionally biased region" description="Polar residues" evidence="1">
    <location>
        <begin position="194"/>
        <end position="255"/>
    </location>
</feature>
<evidence type="ECO:0000256" key="2">
    <source>
        <dbReference type="SAM" id="SignalP"/>
    </source>
</evidence>
<feature type="chain" id="PRO_5013140297" description="Mucin TcMUCII" evidence="2">
    <location>
        <begin position="26"/>
        <end position="308"/>
    </location>
</feature>
<dbReference type="RefSeq" id="XP_028876779.1">
    <property type="nucleotide sequence ID" value="XM_029031928.1"/>
</dbReference>
<dbReference type="GeneID" id="39991708"/>
<name>A0A1X0NE07_9TRYP</name>
<reference evidence="3 4" key="1">
    <citation type="submission" date="2017-03" db="EMBL/GenBank/DDBJ databases">
        <title>An alternative strategy for trypanosome survival in the mammalian bloodstream revealed through genome and transcriptome analysis of the ubiquitous bovine parasite Trypanosoma (Megatrypanum) theileri.</title>
        <authorList>
            <person name="Kelly S."/>
            <person name="Ivens A."/>
            <person name="Mott A."/>
            <person name="O'Neill E."/>
            <person name="Emms D."/>
            <person name="Macleod O."/>
            <person name="Voorheis P."/>
            <person name="Matthews J."/>
            <person name="Matthews K."/>
            <person name="Carrington M."/>
        </authorList>
    </citation>
    <scope>NUCLEOTIDE SEQUENCE [LARGE SCALE GENOMIC DNA]</scope>
    <source>
        <strain evidence="3">Edinburgh</strain>
    </source>
</reference>
<evidence type="ECO:0000256" key="1">
    <source>
        <dbReference type="SAM" id="MobiDB-lite"/>
    </source>
</evidence>
<comment type="caution">
    <text evidence="3">The sequence shown here is derived from an EMBL/GenBank/DDBJ whole genome shotgun (WGS) entry which is preliminary data.</text>
</comment>
<feature type="signal peptide" evidence="2">
    <location>
        <begin position="1"/>
        <end position="25"/>
    </location>
</feature>
<keyword evidence="2" id="KW-0732">Signal</keyword>
<feature type="region of interest" description="Disordered" evidence="1">
    <location>
        <begin position="47"/>
        <end position="90"/>
    </location>
</feature>
<accession>A0A1X0NE07</accession>
<dbReference type="EMBL" id="NBCO01000153">
    <property type="protein sequence ID" value="ORC80612.1"/>
    <property type="molecule type" value="Genomic_DNA"/>
</dbReference>
<dbReference type="VEuPathDB" id="TriTrypDB:TM35_001531020"/>
<evidence type="ECO:0000313" key="4">
    <source>
        <dbReference type="Proteomes" id="UP000192257"/>
    </source>
</evidence>
<gene>
    <name evidence="3" type="ORF">TM35_001531020</name>
</gene>
<sequence>MMMMMRRVMCVLAVVLCCACGYTMAEGGQSNTEKNYDIYVSSWEGFPGKYPKPENTDMRNSGGIRDGENQLHKQRQQSLGGHGSGSEEVKHQETLHEKGDMINISSNHDSDGDQNSLSPDSTLELPKPKEAPQIHVKAEKEESSPVSAPAIGKALPSGASETLTTTSTTTALTAPRDIDSTQTSSPGESAKPTDMSNVNDSITAQQPSPATESTVSSDGNSGNELTAAPGTSPTADSQENGNADSPTTTNINSEAPTTTPSPLTDPPISKIAPTMQMKGNADSSVSPVWMRTAAPLLIVAVLFSVTMY</sequence>
<evidence type="ECO:0008006" key="5">
    <source>
        <dbReference type="Google" id="ProtNLM"/>
    </source>
</evidence>
<feature type="compositionally biased region" description="Basic and acidic residues" evidence="1">
    <location>
        <begin position="126"/>
        <end position="143"/>
    </location>
</feature>